<evidence type="ECO:0000256" key="15">
    <source>
        <dbReference type="PIRNR" id="PIRNR004491"/>
    </source>
</evidence>
<dbReference type="NCBIfam" id="NF004159">
    <property type="entry name" value="PRK05627.1-2"/>
    <property type="match status" value="1"/>
</dbReference>
<dbReference type="Gene3D" id="2.40.30.30">
    <property type="entry name" value="Riboflavin kinase-like"/>
    <property type="match status" value="1"/>
</dbReference>
<dbReference type="NCBIfam" id="NF004160">
    <property type="entry name" value="PRK05627.1-3"/>
    <property type="match status" value="1"/>
</dbReference>
<dbReference type="AlphaFoldDB" id="A0A917E4B5"/>
<evidence type="ECO:0000256" key="8">
    <source>
        <dbReference type="ARBA" id="ARBA00022741"/>
    </source>
</evidence>
<dbReference type="SUPFAM" id="SSF52374">
    <property type="entry name" value="Nucleotidylyl transferase"/>
    <property type="match status" value="1"/>
</dbReference>
<dbReference type="InterPro" id="IPR023468">
    <property type="entry name" value="Riboflavin_kinase"/>
</dbReference>
<keyword evidence="12" id="KW-0511">Multifunctional enzyme</keyword>
<evidence type="ECO:0000313" key="17">
    <source>
        <dbReference type="EMBL" id="GGD99504.1"/>
    </source>
</evidence>
<reference evidence="17" key="1">
    <citation type="journal article" date="2014" name="Int. J. Syst. Evol. Microbiol.">
        <title>Complete genome sequence of Corynebacterium casei LMG S-19264T (=DSM 44701T), isolated from a smear-ripened cheese.</title>
        <authorList>
            <consortium name="US DOE Joint Genome Institute (JGI-PGF)"/>
            <person name="Walter F."/>
            <person name="Albersmeier A."/>
            <person name="Kalinowski J."/>
            <person name="Ruckert C."/>
        </authorList>
    </citation>
    <scope>NUCLEOTIDE SEQUENCE</scope>
    <source>
        <strain evidence="17">CGMCC 1.15367</strain>
    </source>
</reference>
<keyword evidence="7 15" id="KW-0548">Nucleotidyltransferase</keyword>
<dbReference type="EMBL" id="BMIQ01000002">
    <property type="protein sequence ID" value="GGD99504.1"/>
    <property type="molecule type" value="Genomic_DNA"/>
</dbReference>
<dbReference type="Gene3D" id="3.40.50.620">
    <property type="entry name" value="HUPs"/>
    <property type="match status" value="1"/>
</dbReference>
<accession>A0A917E4B5</accession>
<dbReference type="PANTHER" id="PTHR22749">
    <property type="entry name" value="RIBOFLAVIN KINASE/FMN ADENYLYLTRANSFERASE"/>
    <property type="match status" value="1"/>
</dbReference>
<evidence type="ECO:0000256" key="6">
    <source>
        <dbReference type="ARBA" id="ARBA00022679"/>
    </source>
</evidence>
<dbReference type="EC" id="2.7.7.2" evidence="15"/>
<dbReference type="InterPro" id="IPR014729">
    <property type="entry name" value="Rossmann-like_a/b/a_fold"/>
</dbReference>
<evidence type="ECO:0000313" key="18">
    <source>
        <dbReference type="Proteomes" id="UP000644699"/>
    </source>
</evidence>
<proteinExistence type="inferred from homology"/>
<keyword evidence="8 15" id="KW-0547">Nucleotide-binding</keyword>
<evidence type="ECO:0000256" key="11">
    <source>
        <dbReference type="ARBA" id="ARBA00022840"/>
    </source>
</evidence>
<evidence type="ECO:0000256" key="1">
    <source>
        <dbReference type="ARBA" id="ARBA00002121"/>
    </source>
</evidence>
<dbReference type="FunFam" id="3.40.50.620:FF:000021">
    <property type="entry name" value="Riboflavin biosynthesis protein"/>
    <property type="match status" value="1"/>
</dbReference>
<dbReference type="GO" id="GO:0006747">
    <property type="term" value="P:FAD biosynthetic process"/>
    <property type="evidence" value="ECO:0007669"/>
    <property type="project" value="UniProtKB-UniRule"/>
</dbReference>
<evidence type="ECO:0000256" key="9">
    <source>
        <dbReference type="ARBA" id="ARBA00022777"/>
    </source>
</evidence>
<dbReference type="CDD" id="cd02064">
    <property type="entry name" value="FAD_synthetase_N"/>
    <property type="match status" value="1"/>
</dbReference>
<evidence type="ECO:0000256" key="7">
    <source>
        <dbReference type="ARBA" id="ARBA00022695"/>
    </source>
</evidence>
<organism evidence="17 18">
    <name type="scientific">Aureimonas endophytica</name>
    <dbReference type="NCBI Taxonomy" id="2027858"/>
    <lineage>
        <taxon>Bacteria</taxon>
        <taxon>Pseudomonadati</taxon>
        <taxon>Pseudomonadota</taxon>
        <taxon>Alphaproteobacteria</taxon>
        <taxon>Hyphomicrobiales</taxon>
        <taxon>Aurantimonadaceae</taxon>
        <taxon>Aureimonas</taxon>
    </lineage>
</organism>
<dbReference type="InterPro" id="IPR023465">
    <property type="entry name" value="Riboflavin_kinase_dom_sf"/>
</dbReference>
<dbReference type="EC" id="2.7.1.26" evidence="15"/>
<evidence type="ECO:0000256" key="13">
    <source>
        <dbReference type="ARBA" id="ARBA00047880"/>
    </source>
</evidence>
<dbReference type="PANTHER" id="PTHR22749:SF6">
    <property type="entry name" value="RIBOFLAVIN KINASE"/>
    <property type="match status" value="1"/>
</dbReference>
<evidence type="ECO:0000256" key="4">
    <source>
        <dbReference type="ARBA" id="ARBA00022630"/>
    </source>
</evidence>
<dbReference type="SUPFAM" id="SSF82114">
    <property type="entry name" value="Riboflavin kinase-like"/>
    <property type="match status" value="1"/>
</dbReference>
<dbReference type="Pfam" id="PF06574">
    <property type="entry name" value="FAD_syn"/>
    <property type="match status" value="1"/>
</dbReference>
<dbReference type="NCBIfam" id="TIGR00083">
    <property type="entry name" value="ribF"/>
    <property type="match status" value="1"/>
</dbReference>
<evidence type="ECO:0000256" key="14">
    <source>
        <dbReference type="ARBA" id="ARBA00049494"/>
    </source>
</evidence>
<keyword evidence="5 15" id="KW-0288">FMN</keyword>
<dbReference type="GO" id="GO:0009398">
    <property type="term" value="P:FMN biosynthetic process"/>
    <property type="evidence" value="ECO:0007669"/>
    <property type="project" value="UniProtKB-UniRule"/>
</dbReference>
<keyword evidence="6 15" id="KW-0808">Transferase</keyword>
<comment type="similarity">
    <text evidence="15">Belongs to the ribF family.</text>
</comment>
<dbReference type="GO" id="GO:0003919">
    <property type="term" value="F:FMN adenylyltransferase activity"/>
    <property type="evidence" value="ECO:0007669"/>
    <property type="project" value="UniProtKB-UniRule"/>
</dbReference>
<dbReference type="GO" id="GO:0009231">
    <property type="term" value="P:riboflavin biosynthetic process"/>
    <property type="evidence" value="ECO:0007669"/>
    <property type="project" value="InterPro"/>
</dbReference>
<dbReference type="PIRSF" id="PIRSF004491">
    <property type="entry name" value="FAD_Synth"/>
    <property type="match status" value="1"/>
</dbReference>
<keyword evidence="9 15" id="KW-0418">Kinase</keyword>
<dbReference type="Proteomes" id="UP000644699">
    <property type="component" value="Unassembled WGS sequence"/>
</dbReference>
<evidence type="ECO:0000256" key="2">
    <source>
        <dbReference type="ARBA" id="ARBA00004726"/>
    </source>
</evidence>
<gene>
    <name evidence="17" type="ORF">GCM10011390_17910</name>
</gene>
<keyword evidence="4 15" id="KW-0285">Flavoprotein</keyword>
<dbReference type="InterPro" id="IPR015865">
    <property type="entry name" value="Riboflavin_kinase_bac/euk"/>
</dbReference>
<dbReference type="Pfam" id="PF01687">
    <property type="entry name" value="Flavokinase"/>
    <property type="match status" value="1"/>
</dbReference>
<evidence type="ECO:0000259" key="16">
    <source>
        <dbReference type="SMART" id="SM00904"/>
    </source>
</evidence>
<reference evidence="17" key="2">
    <citation type="submission" date="2020-09" db="EMBL/GenBank/DDBJ databases">
        <authorList>
            <person name="Sun Q."/>
            <person name="Zhou Y."/>
        </authorList>
    </citation>
    <scope>NUCLEOTIDE SEQUENCE</scope>
    <source>
        <strain evidence="17">CGMCC 1.15367</strain>
    </source>
</reference>
<evidence type="ECO:0000256" key="12">
    <source>
        <dbReference type="ARBA" id="ARBA00023268"/>
    </source>
</evidence>
<name>A0A917E4B5_9HYPH</name>
<protein>
    <recommendedName>
        <fullName evidence="15">Riboflavin biosynthesis protein</fullName>
    </recommendedName>
    <domain>
        <recommendedName>
            <fullName evidence="15">Riboflavin kinase</fullName>
            <ecNumber evidence="15">2.7.1.26</ecNumber>
        </recommendedName>
        <alternativeName>
            <fullName evidence="15">Flavokinase</fullName>
        </alternativeName>
    </domain>
    <domain>
        <recommendedName>
            <fullName evidence="15">FMN adenylyltransferase</fullName>
            <ecNumber evidence="15">2.7.7.2</ecNumber>
        </recommendedName>
        <alternativeName>
            <fullName evidence="15">FAD pyrophosphorylase</fullName>
        </alternativeName>
        <alternativeName>
            <fullName evidence="15">FAD synthase</fullName>
        </alternativeName>
    </domain>
</protein>
<evidence type="ECO:0000256" key="10">
    <source>
        <dbReference type="ARBA" id="ARBA00022827"/>
    </source>
</evidence>
<evidence type="ECO:0000256" key="5">
    <source>
        <dbReference type="ARBA" id="ARBA00022643"/>
    </source>
</evidence>
<keyword evidence="11 15" id="KW-0067">ATP-binding</keyword>
<dbReference type="InterPro" id="IPR015864">
    <property type="entry name" value="FAD_synthase"/>
</dbReference>
<comment type="function">
    <text evidence="1">Catalyzes the phosphorylation of riboflavin to FMN followed by the adenylation of FMN to FAD.</text>
</comment>
<dbReference type="GO" id="GO:0008531">
    <property type="term" value="F:riboflavin kinase activity"/>
    <property type="evidence" value="ECO:0007669"/>
    <property type="project" value="UniProtKB-UniRule"/>
</dbReference>
<comment type="catalytic activity">
    <reaction evidence="13 15">
        <text>riboflavin + ATP = FMN + ADP + H(+)</text>
        <dbReference type="Rhea" id="RHEA:14357"/>
        <dbReference type="ChEBI" id="CHEBI:15378"/>
        <dbReference type="ChEBI" id="CHEBI:30616"/>
        <dbReference type="ChEBI" id="CHEBI:57986"/>
        <dbReference type="ChEBI" id="CHEBI:58210"/>
        <dbReference type="ChEBI" id="CHEBI:456216"/>
        <dbReference type="EC" id="2.7.1.26"/>
    </reaction>
</comment>
<comment type="caution">
    <text evidence="17">The sequence shown here is derived from an EMBL/GenBank/DDBJ whole genome shotgun (WGS) entry which is preliminary data.</text>
</comment>
<evidence type="ECO:0000256" key="3">
    <source>
        <dbReference type="ARBA" id="ARBA00005201"/>
    </source>
</evidence>
<comment type="catalytic activity">
    <reaction evidence="14 15">
        <text>FMN + ATP + H(+) = FAD + diphosphate</text>
        <dbReference type="Rhea" id="RHEA:17237"/>
        <dbReference type="ChEBI" id="CHEBI:15378"/>
        <dbReference type="ChEBI" id="CHEBI:30616"/>
        <dbReference type="ChEBI" id="CHEBI:33019"/>
        <dbReference type="ChEBI" id="CHEBI:57692"/>
        <dbReference type="ChEBI" id="CHEBI:58210"/>
        <dbReference type="EC" id="2.7.7.2"/>
    </reaction>
</comment>
<comment type="pathway">
    <text evidence="3 15">Cofactor biosynthesis; FMN biosynthesis; FMN from riboflavin (ATP route): step 1/1.</text>
</comment>
<dbReference type="InterPro" id="IPR002606">
    <property type="entry name" value="Riboflavin_kinase_bac"/>
</dbReference>
<feature type="domain" description="Riboflavin kinase" evidence="16">
    <location>
        <begin position="189"/>
        <end position="313"/>
    </location>
</feature>
<sequence>MTDGSIRRFGPASTLAGMYRGGVVAIGNFDGIHRGHQAVLGAATDLAEKEGAPALCLTFEPHPRSVFAPDRPVPRLTPPPVKARLLEKLGFSAVVEQPFDRAFAAMTAEEFVSEILVRDLAARHVVVGFDFQYGARRQGSVATLQEAGTRHGFGVTAVPPFVAEGGEPVSSSRIRADLGRGDVAGAAALLGYRWTIESMVIGGQKLGRQLGYPTANMALSEGGLLAHGIYAVRFRREGGALHDGVASYGRRPTFDNGAALFETYLFDFEGDLYGETCDVSVFARLRGEEKFDGIEALIAQMDRDAAEARALLSGVQPLSPLDRLLAF</sequence>
<dbReference type="SMART" id="SM00904">
    <property type="entry name" value="Flavokinase"/>
    <property type="match status" value="1"/>
</dbReference>
<keyword evidence="10 15" id="KW-0274">FAD</keyword>
<comment type="pathway">
    <text evidence="2 15">Cofactor biosynthesis; FAD biosynthesis; FAD from FMN: step 1/1.</text>
</comment>
<dbReference type="GO" id="GO:0005524">
    <property type="term" value="F:ATP binding"/>
    <property type="evidence" value="ECO:0007669"/>
    <property type="project" value="UniProtKB-UniRule"/>
</dbReference>
<keyword evidence="18" id="KW-1185">Reference proteome</keyword>
<dbReference type="RefSeq" id="WP_188907871.1">
    <property type="nucleotide sequence ID" value="NZ_BMIQ01000002.1"/>
</dbReference>